<accession>A0A1A9ZES1</accession>
<dbReference type="EnsemblMetazoa" id="GPAI012421-RA">
    <property type="protein sequence ID" value="GPAI012421-PA"/>
    <property type="gene ID" value="GPAI012421"/>
</dbReference>
<name>A0A1A9ZES1_GLOPL</name>
<protein>
    <submittedName>
        <fullName evidence="1">Uncharacterized protein</fullName>
    </submittedName>
</protein>
<reference evidence="2" key="1">
    <citation type="submission" date="2014-03" db="EMBL/GenBank/DDBJ databases">
        <authorList>
            <person name="Aksoy S."/>
            <person name="Warren W."/>
            <person name="Wilson R.K."/>
        </authorList>
    </citation>
    <scope>NUCLEOTIDE SEQUENCE [LARGE SCALE GENOMIC DNA]</scope>
    <source>
        <strain evidence="2">IAEA</strain>
    </source>
</reference>
<keyword evidence="2" id="KW-1185">Reference proteome</keyword>
<dbReference type="STRING" id="7398.A0A1A9ZES1"/>
<evidence type="ECO:0000313" key="2">
    <source>
        <dbReference type="Proteomes" id="UP000092445"/>
    </source>
</evidence>
<evidence type="ECO:0000313" key="1">
    <source>
        <dbReference type="EnsemblMetazoa" id="GPAI012421-PA"/>
    </source>
</evidence>
<proteinExistence type="predicted"/>
<organism evidence="1 2">
    <name type="scientific">Glossina pallidipes</name>
    <name type="common">Tsetse fly</name>
    <dbReference type="NCBI Taxonomy" id="7398"/>
    <lineage>
        <taxon>Eukaryota</taxon>
        <taxon>Metazoa</taxon>
        <taxon>Ecdysozoa</taxon>
        <taxon>Arthropoda</taxon>
        <taxon>Hexapoda</taxon>
        <taxon>Insecta</taxon>
        <taxon>Pterygota</taxon>
        <taxon>Neoptera</taxon>
        <taxon>Endopterygota</taxon>
        <taxon>Diptera</taxon>
        <taxon>Brachycera</taxon>
        <taxon>Muscomorpha</taxon>
        <taxon>Hippoboscoidea</taxon>
        <taxon>Glossinidae</taxon>
        <taxon>Glossina</taxon>
    </lineage>
</organism>
<dbReference type="AlphaFoldDB" id="A0A1A9ZES1"/>
<dbReference type="Proteomes" id="UP000092445">
    <property type="component" value="Unassembled WGS sequence"/>
</dbReference>
<reference evidence="1" key="2">
    <citation type="submission" date="2020-05" db="UniProtKB">
        <authorList>
            <consortium name="EnsemblMetazoa"/>
        </authorList>
    </citation>
    <scope>IDENTIFICATION</scope>
    <source>
        <strain evidence="1">IAEA</strain>
    </source>
</reference>
<sequence length="107" mass="12248">MNTAVRLLQLYVKSYRAKRGLNERLPYLIIFITFDVERVISSNEGSLMALAGSRGICVLGLPRRWGASGQFMQDKLKITCRIRASIVTYEVRDVHWTTRGHSKIVSY</sequence>
<dbReference type="Pfam" id="PF10168">
    <property type="entry name" value="Nup88"/>
    <property type="match status" value="1"/>
</dbReference>
<dbReference type="VEuPathDB" id="VectorBase:GPAI012421"/>
<dbReference type="InterPro" id="IPR019321">
    <property type="entry name" value="Nucleoporin_Nup88"/>
</dbReference>